<name>A0AA39LDD5_9BILA</name>
<dbReference type="AlphaFoldDB" id="A0AA39LDD5"/>
<dbReference type="Proteomes" id="UP001175271">
    <property type="component" value="Unassembled WGS sequence"/>
</dbReference>
<protein>
    <submittedName>
        <fullName evidence="1">Uncharacterized protein</fullName>
    </submittedName>
</protein>
<reference evidence="1" key="1">
    <citation type="submission" date="2023-06" db="EMBL/GenBank/DDBJ databases">
        <title>Genomic analysis of the entomopathogenic nematode Steinernema hermaphroditum.</title>
        <authorList>
            <person name="Schwarz E.M."/>
            <person name="Heppert J.K."/>
            <person name="Baniya A."/>
            <person name="Schwartz H.T."/>
            <person name="Tan C.-H."/>
            <person name="Antoshechkin I."/>
            <person name="Sternberg P.W."/>
            <person name="Goodrich-Blair H."/>
            <person name="Dillman A.R."/>
        </authorList>
    </citation>
    <scope>NUCLEOTIDE SEQUENCE</scope>
    <source>
        <strain evidence="1">PS9179</strain>
        <tissue evidence="1">Whole animal</tissue>
    </source>
</reference>
<evidence type="ECO:0000313" key="1">
    <source>
        <dbReference type="EMBL" id="KAK0393601.1"/>
    </source>
</evidence>
<evidence type="ECO:0000313" key="2">
    <source>
        <dbReference type="Proteomes" id="UP001175271"/>
    </source>
</evidence>
<dbReference type="EMBL" id="JAUCMV010000005">
    <property type="protein sequence ID" value="KAK0393601.1"/>
    <property type="molecule type" value="Genomic_DNA"/>
</dbReference>
<sequence>MFLFDSCNREKTNKHQGFESDQHMETQDTCRLVRDPLRADSEWYPMRLCVETTRGEKLNPMMTLRPPDSWCSACT</sequence>
<accession>A0AA39LDD5</accession>
<organism evidence="1 2">
    <name type="scientific">Steinernema hermaphroditum</name>
    <dbReference type="NCBI Taxonomy" id="289476"/>
    <lineage>
        <taxon>Eukaryota</taxon>
        <taxon>Metazoa</taxon>
        <taxon>Ecdysozoa</taxon>
        <taxon>Nematoda</taxon>
        <taxon>Chromadorea</taxon>
        <taxon>Rhabditida</taxon>
        <taxon>Tylenchina</taxon>
        <taxon>Panagrolaimomorpha</taxon>
        <taxon>Strongyloidoidea</taxon>
        <taxon>Steinernematidae</taxon>
        <taxon>Steinernema</taxon>
    </lineage>
</organism>
<proteinExistence type="predicted"/>
<comment type="caution">
    <text evidence="1">The sequence shown here is derived from an EMBL/GenBank/DDBJ whole genome shotgun (WGS) entry which is preliminary data.</text>
</comment>
<keyword evidence="2" id="KW-1185">Reference proteome</keyword>
<gene>
    <name evidence="1" type="ORF">QR680_000302</name>
</gene>